<keyword evidence="1" id="KW-0645">Protease</keyword>
<dbReference type="SUPFAM" id="SSF52743">
    <property type="entry name" value="Subtilisin-like"/>
    <property type="match status" value="1"/>
</dbReference>
<keyword evidence="2" id="KW-0378">Hydrolase</keyword>
<dbReference type="PRINTS" id="PR00723">
    <property type="entry name" value="SUBTILISIN"/>
</dbReference>
<feature type="compositionally biased region" description="Basic and acidic residues" evidence="4">
    <location>
        <begin position="278"/>
        <end position="295"/>
    </location>
</feature>
<dbReference type="PROSITE" id="PS00136">
    <property type="entry name" value="SUBTILASE_ASP"/>
    <property type="match status" value="1"/>
</dbReference>
<sequence length="1107" mass="125250">MADVEDREPKNEYDDEEDESDEEYELTTRTQHAIKKMHQIFNGKATEEDADIFIRDHREVVTQHAGGRDGTFLHNVILEVYQRSILAINVKPLVKRLIEMYPYLLRITNGEGQTPLYSAINYKRYTWRLVDYMLSSCEDPLCIADTLDKLYGKDRSAKTCLTLAFEKGHRDEVLRNLIIHASNKALELPDGSDRTAFHYAVEYSQCSNERVGVVELLLERDGAIIKQRRVSGAVESADTLLDLNYTGEEDNTKYSVYNEHQRTAKLYLEKLAKNDREAKDLEAKTRRIDQDRAESKPTNNTSSFKDMKAPKSPKSRAFEGRNRGIEKPERDGESVAAKKEPRILDENERDRQRLKEQEAQELKVRESRTRSRHQSPERTKHTKDMKTRPDDQTVTAFKVPADHVPNSSQKRLTNTRSFDTEDERKKREKEVTFSKKSAAKGPDSKVLARNSTKILNMLKLHYMRTRSVRKATSFLYGKNSQENVHLFFDYHGVPKKIPDHVFNEHFGKDKDRGIRLDEVLMYVRFPIVTVTHSGRKAPKPRAAGRQDMEFFFNWLHMKGVRRILRVEVEDSDTAPHSDESIMISLEKIVVEHLDWQKTDLDPRVICQQGSKANHPDPFEGARGQTSGPKSQLREVTLKWSGNNAVLRAWSEAEGLPRLEKLETVNIHTPAYSDLLDTREWVDSNLADFDRRLNDKAKEVSKTRIADEAVPPKQQNAVELKSARNSEVPNAKPYKERKIEVLPREGRSGTEATMPVNSVLQKAGSPNPVTEHDWLDCMDRFAECMSRLWQNTVDLSNEQLRHDLGNSGESFSSNKSTIRSLLEPVVVALIDDGVDCCDSDFSGRVNIIDGKTFDYQDESVGQYYVSKARHGTEMARLILRVCPMASIYSIRLKTHTSSDNGNVTIDATSAALAIEAALDKKAAIISMSWTLPVPADGSEEKRVLDSVLETACKRKVPMFCSSSDRISSTDHYPSAFRRDNFFLIGAAHDDGSAYAHAGKGNHFIFPGVNVNTSGSRNLSEYLANQTSLSKESTGSSIATALAAGLGAMITYCFKASALATVSARAQQGKDVVARSELVKPSDVDRIAEHDVLKTAFSRIGQHVENWRM</sequence>
<feature type="compositionally biased region" description="Basic and acidic residues" evidence="4">
    <location>
        <begin position="418"/>
        <end position="433"/>
    </location>
</feature>
<dbReference type="InterPro" id="IPR036770">
    <property type="entry name" value="Ankyrin_rpt-contain_sf"/>
</dbReference>
<name>A0A8H4XCA7_9HYPO</name>
<dbReference type="Gene3D" id="3.40.50.200">
    <property type="entry name" value="Peptidase S8/S53 domain"/>
    <property type="match status" value="1"/>
</dbReference>
<feature type="region of interest" description="Disordered" evidence="4">
    <location>
        <begin position="278"/>
        <end position="437"/>
    </location>
</feature>
<dbReference type="EMBL" id="JABEXW010000147">
    <property type="protein sequence ID" value="KAF4969888.1"/>
    <property type="molecule type" value="Genomic_DNA"/>
</dbReference>
<gene>
    <name evidence="6" type="ORF">FSARC_2984</name>
</gene>
<dbReference type="InterPro" id="IPR023827">
    <property type="entry name" value="Peptidase_S8_Asp-AS"/>
</dbReference>
<dbReference type="Gene3D" id="1.25.40.20">
    <property type="entry name" value="Ankyrin repeat-containing domain"/>
    <property type="match status" value="1"/>
</dbReference>
<organism evidence="6 7">
    <name type="scientific">Fusarium sarcochroum</name>
    <dbReference type="NCBI Taxonomy" id="1208366"/>
    <lineage>
        <taxon>Eukaryota</taxon>
        <taxon>Fungi</taxon>
        <taxon>Dikarya</taxon>
        <taxon>Ascomycota</taxon>
        <taxon>Pezizomycotina</taxon>
        <taxon>Sordariomycetes</taxon>
        <taxon>Hypocreomycetidae</taxon>
        <taxon>Hypocreales</taxon>
        <taxon>Nectriaceae</taxon>
        <taxon>Fusarium</taxon>
        <taxon>Fusarium lateritium species complex</taxon>
    </lineage>
</organism>
<keyword evidence="7" id="KW-1185">Reference proteome</keyword>
<comment type="caution">
    <text evidence="6">The sequence shown here is derived from an EMBL/GenBank/DDBJ whole genome shotgun (WGS) entry which is preliminary data.</text>
</comment>
<feature type="compositionally biased region" description="Acidic residues" evidence="4">
    <location>
        <begin position="13"/>
        <end position="24"/>
    </location>
</feature>
<dbReference type="InterPro" id="IPR015500">
    <property type="entry name" value="Peptidase_S8_subtilisin-rel"/>
</dbReference>
<dbReference type="AlphaFoldDB" id="A0A8H4XCA7"/>
<accession>A0A8H4XCA7</accession>
<dbReference type="GO" id="GO:0006508">
    <property type="term" value="P:proteolysis"/>
    <property type="evidence" value="ECO:0007669"/>
    <property type="project" value="UniProtKB-KW"/>
</dbReference>
<dbReference type="PANTHER" id="PTHR24121">
    <property type="entry name" value="NO MECHANORECEPTOR POTENTIAL C, ISOFORM D-RELATED"/>
    <property type="match status" value="1"/>
</dbReference>
<evidence type="ECO:0000259" key="5">
    <source>
        <dbReference type="Pfam" id="PF00082"/>
    </source>
</evidence>
<evidence type="ECO:0000313" key="7">
    <source>
        <dbReference type="Proteomes" id="UP000622797"/>
    </source>
</evidence>
<dbReference type="InterPro" id="IPR036852">
    <property type="entry name" value="Peptidase_S8/S53_dom_sf"/>
</dbReference>
<dbReference type="OrthoDB" id="5093543at2759"/>
<dbReference type="GO" id="GO:0004252">
    <property type="term" value="F:serine-type endopeptidase activity"/>
    <property type="evidence" value="ECO:0007669"/>
    <property type="project" value="InterPro"/>
</dbReference>
<evidence type="ECO:0000256" key="1">
    <source>
        <dbReference type="ARBA" id="ARBA00022670"/>
    </source>
</evidence>
<reference evidence="6" key="2">
    <citation type="submission" date="2020-05" db="EMBL/GenBank/DDBJ databases">
        <authorList>
            <person name="Kim H.-S."/>
            <person name="Proctor R.H."/>
            <person name="Brown D.W."/>
        </authorList>
    </citation>
    <scope>NUCLEOTIDE SEQUENCE</scope>
    <source>
        <strain evidence="6">NRRL 20472</strain>
    </source>
</reference>
<protein>
    <recommendedName>
        <fullName evidence="5">Peptidase S8/S53 domain-containing protein</fullName>
    </recommendedName>
</protein>
<dbReference type="PANTHER" id="PTHR24121:SF29">
    <property type="match status" value="1"/>
</dbReference>
<evidence type="ECO:0000256" key="2">
    <source>
        <dbReference type="ARBA" id="ARBA00022801"/>
    </source>
</evidence>
<evidence type="ECO:0000313" key="6">
    <source>
        <dbReference type="EMBL" id="KAF4969888.1"/>
    </source>
</evidence>
<feature type="compositionally biased region" description="Polar residues" evidence="4">
    <location>
        <begin position="405"/>
        <end position="417"/>
    </location>
</feature>
<dbReference type="InterPro" id="IPR000209">
    <property type="entry name" value="Peptidase_S8/S53_dom"/>
</dbReference>
<dbReference type="Proteomes" id="UP000622797">
    <property type="component" value="Unassembled WGS sequence"/>
</dbReference>
<dbReference type="Pfam" id="PF00082">
    <property type="entry name" value="Peptidase_S8"/>
    <property type="match status" value="1"/>
</dbReference>
<dbReference type="CDD" id="cd07491">
    <property type="entry name" value="Peptidases_S8_7"/>
    <property type="match status" value="1"/>
</dbReference>
<feature type="region of interest" description="Disordered" evidence="4">
    <location>
        <begin position="1"/>
        <end position="24"/>
    </location>
</feature>
<proteinExistence type="predicted"/>
<feature type="compositionally biased region" description="Basic and acidic residues" evidence="4">
    <location>
        <begin position="316"/>
        <end position="391"/>
    </location>
</feature>
<feature type="region of interest" description="Disordered" evidence="4">
    <location>
        <begin position="610"/>
        <end position="629"/>
    </location>
</feature>
<reference evidence="6" key="1">
    <citation type="journal article" date="2020" name="BMC Genomics">
        <title>Correction to: Identification and distribution of gene clusters required for synthesis of sphingolipid metabolism inhibitors in diverse species of the filamentous fungus Fusarium.</title>
        <authorList>
            <person name="Kim H.S."/>
            <person name="Lohmar J.M."/>
            <person name="Busman M."/>
            <person name="Brown D.W."/>
            <person name="Naumann T.A."/>
            <person name="Divon H.H."/>
            <person name="Lysoe E."/>
            <person name="Uhlig S."/>
            <person name="Proctor R.H."/>
        </authorList>
    </citation>
    <scope>NUCLEOTIDE SEQUENCE</scope>
    <source>
        <strain evidence="6">NRRL 20472</strain>
    </source>
</reference>
<evidence type="ECO:0000256" key="3">
    <source>
        <dbReference type="ARBA" id="ARBA00022825"/>
    </source>
</evidence>
<dbReference type="InterPro" id="IPR002110">
    <property type="entry name" value="Ankyrin_rpt"/>
</dbReference>
<dbReference type="SUPFAM" id="SSF48403">
    <property type="entry name" value="Ankyrin repeat"/>
    <property type="match status" value="1"/>
</dbReference>
<feature type="domain" description="Peptidase S8/S53" evidence="5">
    <location>
        <begin position="824"/>
        <end position="1050"/>
    </location>
</feature>
<dbReference type="SMART" id="SM00248">
    <property type="entry name" value="ANK"/>
    <property type="match status" value="3"/>
</dbReference>
<evidence type="ECO:0000256" key="4">
    <source>
        <dbReference type="SAM" id="MobiDB-lite"/>
    </source>
</evidence>
<keyword evidence="3" id="KW-0720">Serine protease</keyword>